<protein>
    <submittedName>
        <fullName evidence="2">Uncharacterized protein</fullName>
    </submittedName>
</protein>
<evidence type="ECO:0000313" key="3">
    <source>
        <dbReference type="Proteomes" id="UP000233727"/>
    </source>
</evidence>
<proteinExistence type="predicted"/>
<name>A0A2N3QM05_9BIFI</name>
<accession>A0A2N3QM05</accession>
<sequence length="272" mass="28975">MCGEHFHDEIRSGRDEGSSPHVRGTPPQRGTEADPRRIIPACAGNTNTPRAWSLGSRDHPRMCGEHPSLIAALIAVLGSSPHVRGTLLLTLSVPSVTGIIPACAGNTAHRPNNTCCTRDHPRMCGEHAANAFVYASEKGSSPHVRGTPNDNTSVSMVSGIIPACAGNTANLIVIVRLFRDHPRMCGEHGANDIGRATGRGSSPHVRGTHFWPGPVSRAAGIIPACAGNTFQRFQPFSRDGDHPRMCGEHYRQRPSGLPGRGSSPHVRGTLLK</sequence>
<dbReference type="AntiFam" id="ANF00006">
    <property type="entry name" value="Translation of CRISPR region"/>
</dbReference>
<gene>
    <name evidence="2" type="ORF">CQR47_0570</name>
</gene>
<reference evidence="2 3" key="1">
    <citation type="submission" date="2017-10" db="EMBL/GenBank/DDBJ databases">
        <title>Bifidobacterium genomics.</title>
        <authorList>
            <person name="Lugli G.A."/>
            <person name="Milani C."/>
            <person name="Mancabelli L."/>
        </authorList>
    </citation>
    <scope>NUCLEOTIDE SEQUENCE [LARGE SCALE GENOMIC DNA]</scope>
    <source>
        <strain evidence="2 3">1542B</strain>
    </source>
</reference>
<organism evidence="2 3">
    <name type="scientific">Bifidobacterium thermophilum</name>
    <dbReference type="NCBI Taxonomy" id="33905"/>
    <lineage>
        <taxon>Bacteria</taxon>
        <taxon>Bacillati</taxon>
        <taxon>Actinomycetota</taxon>
        <taxon>Actinomycetes</taxon>
        <taxon>Bifidobacteriales</taxon>
        <taxon>Bifidobacteriaceae</taxon>
        <taxon>Bifidobacterium</taxon>
    </lineage>
</organism>
<feature type="compositionally biased region" description="Basic and acidic residues" evidence="1">
    <location>
        <begin position="1"/>
        <end position="18"/>
    </location>
</feature>
<dbReference type="AntiFam" id="ANF00057">
    <property type="entry name" value="Translation of E. coli type CRISPR repeat"/>
</dbReference>
<feature type="region of interest" description="Disordered" evidence="1">
    <location>
        <begin position="234"/>
        <end position="272"/>
    </location>
</feature>
<dbReference type="EMBL" id="PCGY01000011">
    <property type="protein sequence ID" value="PKU92721.1"/>
    <property type="molecule type" value="Genomic_DNA"/>
</dbReference>
<evidence type="ECO:0000256" key="1">
    <source>
        <dbReference type="SAM" id="MobiDB-lite"/>
    </source>
</evidence>
<feature type="compositionally biased region" description="Basic and acidic residues" evidence="1">
    <location>
        <begin position="238"/>
        <end position="251"/>
    </location>
</feature>
<dbReference type="Proteomes" id="UP000233727">
    <property type="component" value="Unassembled WGS sequence"/>
</dbReference>
<evidence type="ECO:0000313" key="2">
    <source>
        <dbReference type="EMBL" id="PKU92721.1"/>
    </source>
</evidence>
<comment type="caution">
    <text evidence="2">The sequence shown here is derived from an EMBL/GenBank/DDBJ whole genome shotgun (WGS) entry which is preliminary data.</text>
</comment>
<dbReference type="AlphaFoldDB" id="A0A2N3QM05"/>
<feature type="region of interest" description="Disordered" evidence="1">
    <location>
        <begin position="1"/>
        <end position="42"/>
    </location>
</feature>